<feature type="chain" id="PRO_5011718761" evidence="1">
    <location>
        <begin position="20"/>
        <end position="603"/>
    </location>
</feature>
<dbReference type="InterPro" id="IPR026444">
    <property type="entry name" value="Secre_tail"/>
</dbReference>
<dbReference type="Proteomes" id="UP000198510">
    <property type="component" value="Unassembled WGS sequence"/>
</dbReference>
<feature type="signal peptide" evidence="1">
    <location>
        <begin position="1"/>
        <end position="19"/>
    </location>
</feature>
<organism evidence="3 4">
    <name type="scientific">Catalinimonas alkaloidigena</name>
    <dbReference type="NCBI Taxonomy" id="1075417"/>
    <lineage>
        <taxon>Bacteria</taxon>
        <taxon>Pseudomonadati</taxon>
        <taxon>Bacteroidota</taxon>
        <taxon>Cytophagia</taxon>
        <taxon>Cytophagales</taxon>
        <taxon>Catalimonadaceae</taxon>
        <taxon>Catalinimonas</taxon>
    </lineage>
</organism>
<dbReference type="InterPro" id="IPR052918">
    <property type="entry name" value="Motility_Chemotaxis_Reg"/>
</dbReference>
<dbReference type="STRING" id="1075417.SAMN05421823_102514"/>
<dbReference type="EMBL" id="FNFO01000002">
    <property type="protein sequence ID" value="SDK34586.1"/>
    <property type="molecule type" value="Genomic_DNA"/>
</dbReference>
<evidence type="ECO:0000259" key="2">
    <source>
        <dbReference type="Pfam" id="PF18962"/>
    </source>
</evidence>
<keyword evidence="1" id="KW-0732">Signal</keyword>
<sequence>MFKLLPTSLLWSVLLTSLAAQNPIMITGEASAVLDAYDVAIDSEENRIIVGALQHQGNHDFDPSAAVVSLPVDENLPSGTVTGFVASYRKGGQLNYAFHISDQEIEPSVSNFQVETDKANNLYVLGAFTGKADFDPSEGVFELQASTVYEMRLFLASYDQAGNFRFALAFPFPDNLFGASFSNHNLVNRLVQVDQDGNSYLLLAPIVDGFDFDPGPDEFTIPFGLYVLSYDQNGNFRFGYQVPNNTKAIGCNPDGSHYITGTLLESIDASFDFDPSPATYVLDNVDSSSFFFAAYNQQGEFQLVKDLKGPNALPVMISGNRTGDIFIAGKMSGIVDFDPSSEVYAVEVSEFEPDESGDLFMARYSATGELLMAQAVQDKVGALCFESITDMEVDAEGNLYLTGVLEGGVVDFDPSSESLDLQGRPINARGGDLFVASYNSEGKVLFAYSVANSRILDNYSSIALEADCPIYTLTGALAEKNLTLELAPGDHRLEINTGSHGSSIYIASLLNPALAAGNCTVTSSPEYSAFSLPQLYPNPTSGTLRVRWPSPSIHGEIHVIDLQGKVVYHQTYRGEEASLDLSHLKSGLYFLKIGQYMLKFSKQ</sequence>
<evidence type="ECO:0000313" key="3">
    <source>
        <dbReference type="EMBL" id="SDK34586.1"/>
    </source>
</evidence>
<evidence type="ECO:0000256" key="1">
    <source>
        <dbReference type="SAM" id="SignalP"/>
    </source>
</evidence>
<dbReference type="AlphaFoldDB" id="A0A1G9B4V1"/>
<protein>
    <submittedName>
        <fullName evidence="3">Por secretion system C-terminal sorting domain-containing protein</fullName>
    </submittedName>
</protein>
<dbReference type="Pfam" id="PF18962">
    <property type="entry name" value="Por_Secre_tail"/>
    <property type="match status" value="1"/>
</dbReference>
<dbReference type="PANTHER" id="PTHR35580:SF1">
    <property type="entry name" value="PHYTASE-LIKE DOMAIN-CONTAINING PROTEIN"/>
    <property type="match status" value="1"/>
</dbReference>
<evidence type="ECO:0000313" key="4">
    <source>
        <dbReference type="Proteomes" id="UP000198510"/>
    </source>
</evidence>
<dbReference type="OrthoDB" id="979598at2"/>
<accession>A0A1G9B4V1</accession>
<reference evidence="3 4" key="1">
    <citation type="submission" date="2016-10" db="EMBL/GenBank/DDBJ databases">
        <authorList>
            <person name="de Groot N.N."/>
        </authorList>
    </citation>
    <scope>NUCLEOTIDE SEQUENCE [LARGE SCALE GENOMIC DNA]</scope>
    <source>
        <strain evidence="3 4">DSM 25186</strain>
    </source>
</reference>
<feature type="domain" description="Secretion system C-terminal sorting" evidence="2">
    <location>
        <begin position="535"/>
        <end position="595"/>
    </location>
</feature>
<keyword evidence="4" id="KW-1185">Reference proteome</keyword>
<gene>
    <name evidence="3" type="ORF">SAMN05421823_102514</name>
</gene>
<name>A0A1G9B4V1_9BACT</name>
<dbReference type="PANTHER" id="PTHR35580">
    <property type="entry name" value="CELL SURFACE GLYCOPROTEIN (S-LAYER PROTEIN)-LIKE PROTEIN"/>
    <property type="match status" value="1"/>
</dbReference>
<proteinExistence type="predicted"/>
<dbReference type="NCBIfam" id="TIGR04183">
    <property type="entry name" value="Por_Secre_tail"/>
    <property type="match status" value="1"/>
</dbReference>
<dbReference type="RefSeq" id="WP_089680233.1">
    <property type="nucleotide sequence ID" value="NZ_FNFO01000002.1"/>
</dbReference>
<dbReference type="SUPFAM" id="SSF63829">
    <property type="entry name" value="Calcium-dependent phosphotriesterase"/>
    <property type="match status" value="1"/>
</dbReference>